<dbReference type="PANTHER" id="PTHR33545:SF9">
    <property type="entry name" value="UPF0750 MEMBRANE PROTEIN YITE"/>
    <property type="match status" value="1"/>
</dbReference>
<reference evidence="8" key="1">
    <citation type="submission" date="2021-01" db="EMBL/GenBank/DDBJ databases">
        <title>Genome public.</title>
        <authorList>
            <person name="Liu C."/>
            <person name="Sun Q."/>
        </authorList>
    </citation>
    <scope>NUCLEOTIDE SEQUENCE</scope>
    <source>
        <strain evidence="8">YIM B02565</strain>
    </source>
</reference>
<dbReference type="EMBL" id="JAESWA010000020">
    <property type="protein sequence ID" value="MBL4931537.1"/>
    <property type="molecule type" value="Genomic_DNA"/>
</dbReference>
<keyword evidence="3 6" id="KW-0812">Transmembrane</keyword>
<keyword evidence="9" id="KW-1185">Reference proteome</keyword>
<dbReference type="InterPro" id="IPR003740">
    <property type="entry name" value="YitT"/>
</dbReference>
<dbReference type="RefSeq" id="WP_202766921.1">
    <property type="nucleotide sequence ID" value="NZ_JAESWA010000020.1"/>
</dbReference>
<comment type="caution">
    <text evidence="8">The sequence shown here is derived from an EMBL/GenBank/DDBJ whole genome shotgun (WGS) entry which is preliminary data.</text>
</comment>
<comment type="subcellular location">
    <subcellularLocation>
        <location evidence="1">Cell membrane</location>
        <topology evidence="1">Multi-pass membrane protein</topology>
    </subcellularLocation>
</comment>
<evidence type="ECO:0000256" key="3">
    <source>
        <dbReference type="ARBA" id="ARBA00022692"/>
    </source>
</evidence>
<feature type="domain" description="DUF2179" evidence="7">
    <location>
        <begin position="221"/>
        <end position="275"/>
    </location>
</feature>
<feature type="transmembrane region" description="Helical" evidence="6">
    <location>
        <begin position="107"/>
        <end position="126"/>
    </location>
</feature>
<dbReference type="Pfam" id="PF02588">
    <property type="entry name" value="YitT_membrane"/>
    <property type="match status" value="1"/>
</dbReference>
<organism evidence="8 9">
    <name type="scientific">Clostridium paridis</name>
    <dbReference type="NCBI Taxonomy" id="2803863"/>
    <lineage>
        <taxon>Bacteria</taxon>
        <taxon>Bacillati</taxon>
        <taxon>Bacillota</taxon>
        <taxon>Clostridia</taxon>
        <taxon>Eubacteriales</taxon>
        <taxon>Clostridiaceae</taxon>
        <taxon>Clostridium</taxon>
    </lineage>
</organism>
<dbReference type="GO" id="GO:0005886">
    <property type="term" value="C:plasma membrane"/>
    <property type="evidence" value="ECO:0007669"/>
    <property type="project" value="UniProtKB-SubCell"/>
</dbReference>
<evidence type="ECO:0000256" key="6">
    <source>
        <dbReference type="SAM" id="Phobius"/>
    </source>
</evidence>
<evidence type="ECO:0000256" key="4">
    <source>
        <dbReference type="ARBA" id="ARBA00022989"/>
    </source>
</evidence>
<evidence type="ECO:0000256" key="1">
    <source>
        <dbReference type="ARBA" id="ARBA00004651"/>
    </source>
</evidence>
<proteinExistence type="predicted"/>
<evidence type="ECO:0000256" key="5">
    <source>
        <dbReference type="ARBA" id="ARBA00023136"/>
    </source>
</evidence>
<dbReference type="InterPro" id="IPR019264">
    <property type="entry name" value="DUF2179"/>
</dbReference>
<feature type="transmembrane region" description="Helical" evidence="6">
    <location>
        <begin position="32"/>
        <end position="49"/>
    </location>
</feature>
<feature type="transmembrane region" description="Helical" evidence="6">
    <location>
        <begin position="159"/>
        <end position="187"/>
    </location>
</feature>
<name>A0A937FGJ2_9CLOT</name>
<accession>A0A937FGJ2</accession>
<dbReference type="InterPro" id="IPR051461">
    <property type="entry name" value="UPF0750_membrane"/>
</dbReference>
<gene>
    <name evidence="8" type="ORF">JK634_06950</name>
</gene>
<evidence type="ECO:0000313" key="9">
    <source>
        <dbReference type="Proteomes" id="UP000623681"/>
    </source>
</evidence>
<dbReference type="CDD" id="cd16380">
    <property type="entry name" value="YitT_C"/>
    <property type="match status" value="1"/>
</dbReference>
<evidence type="ECO:0000259" key="7">
    <source>
        <dbReference type="Pfam" id="PF10035"/>
    </source>
</evidence>
<keyword evidence="5 6" id="KW-0472">Membrane</keyword>
<keyword evidence="4 6" id="KW-1133">Transmembrane helix</keyword>
<dbReference type="Pfam" id="PF10035">
    <property type="entry name" value="DUF2179"/>
    <property type="match status" value="1"/>
</dbReference>
<dbReference type="Proteomes" id="UP000623681">
    <property type="component" value="Unassembled WGS sequence"/>
</dbReference>
<dbReference type="Gene3D" id="3.30.70.120">
    <property type="match status" value="1"/>
</dbReference>
<dbReference type="AlphaFoldDB" id="A0A937FGJ2"/>
<evidence type="ECO:0000256" key="2">
    <source>
        <dbReference type="ARBA" id="ARBA00022475"/>
    </source>
</evidence>
<feature type="transmembrane region" description="Helical" evidence="6">
    <location>
        <begin position="9"/>
        <end position="26"/>
    </location>
</feature>
<dbReference type="InterPro" id="IPR015867">
    <property type="entry name" value="N-reg_PII/ATP_PRibTrfase_C"/>
</dbReference>
<dbReference type="PIRSF" id="PIRSF006483">
    <property type="entry name" value="Membrane_protein_YitT"/>
    <property type="match status" value="1"/>
</dbReference>
<sequence length="282" mass="30681">MNKNILKDYFLITVGILLVVFSLEYFFIPNDIAAGGVTGIAIVLTKYVTWLKTGTVVFILNLILFAVAFLLIGGNFGAKTIYASFGLSFIMWVVERFLKPTALTTDLMLAAIFGTIVTSLGMAMIFNVNASTGGTDIVAKIINKYISIDIGKSLLSVDFLVTLAGAVTFGVNRGLYALLCVIFNGLAIDRVIEGFKSCKEVTIISDKNKEISQFIIKDLDRGCTFIQGKGGFSGNDTALLYTVLGRNEFIKLKNYIKEIDKAAFITVGEVHEVLGEGFGELQ</sequence>
<feature type="transmembrane region" description="Helical" evidence="6">
    <location>
        <begin position="56"/>
        <end position="74"/>
    </location>
</feature>
<dbReference type="PANTHER" id="PTHR33545">
    <property type="entry name" value="UPF0750 MEMBRANE PROTEIN YITT-RELATED"/>
    <property type="match status" value="1"/>
</dbReference>
<protein>
    <submittedName>
        <fullName evidence="8">YitT family protein</fullName>
    </submittedName>
</protein>
<evidence type="ECO:0000313" key="8">
    <source>
        <dbReference type="EMBL" id="MBL4931537.1"/>
    </source>
</evidence>
<keyword evidence="2" id="KW-1003">Cell membrane</keyword>